<dbReference type="Gene3D" id="1.25.40.10">
    <property type="entry name" value="Tetratricopeptide repeat domain"/>
    <property type="match status" value="1"/>
</dbReference>
<dbReference type="PANTHER" id="PTHR44858:SF1">
    <property type="entry name" value="UDP-N-ACETYLGLUCOSAMINE--PEPTIDE N-ACETYLGLUCOSAMINYLTRANSFERASE SPINDLY-RELATED"/>
    <property type="match status" value="1"/>
</dbReference>
<feature type="domain" description="Peptidoglycan binding-like" evidence="5">
    <location>
        <begin position="277"/>
        <end position="325"/>
    </location>
</feature>
<sequence length="331" mass="35705">MPGTRRFCPALLILPLFMTAPASGESRALGCKPAPGGDAGIEACTALIEAGKDFASAHFNRGLMYADNGDLERAIADYGAALERDPEHGDAYHNRALALIELRDYDGAAADLERAAKLKPDNASVHVDRGIVRVNQGDHDRALDDYDRALAIDPGNVEGYYARGLALAWLNRIEDARRSIERAVDLLPEDVRVDWIDSACWELGTLGRAGLALPYCDQAKAADTDAGLLDSRAFALWQLGDETAARQELQAAHQLAPGGRVFEPTRRLEEFPLVLTQGLLKGLGYDPRYIDGEPAPETTDAIRSFQQANGMAVDGEVSEDLIAALRAAQPG</sequence>
<dbReference type="AlphaFoldDB" id="A0A545U2C3"/>
<dbReference type="EMBL" id="VHSH01000001">
    <property type="protein sequence ID" value="TQV83630.1"/>
    <property type="molecule type" value="Genomic_DNA"/>
</dbReference>
<keyword evidence="7" id="KW-1185">Reference proteome</keyword>
<dbReference type="InterPro" id="IPR036365">
    <property type="entry name" value="PGBD-like_sf"/>
</dbReference>
<keyword evidence="2 3" id="KW-0802">TPR repeat</keyword>
<feature type="repeat" description="TPR" evidence="3">
    <location>
        <begin position="55"/>
        <end position="88"/>
    </location>
</feature>
<dbReference type="OrthoDB" id="9800698at2"/>
<feature type="signal peptide" evidence="4">
    <location>
        <begin position="1"/>
        <end position="24"/>
    </location>
</feature>
<evidence type="ECO:0000256" key="1">
    <source>
        <dbReference type="ARBA" id="ARBA00022737"/>
    </source>
</evidence>
<feature type="repeat" description="TPR" evidence="3">
    <location>
        <begin position="89"/>
        <end position="122"/>
    </location>
</feature>
<dbReference type="PROSITE" id="PS50005">
    <property type="entry name" value="TPR"/>
    <property type="match status" value="4"/>
</dbReference>
<keyword evidence="1" id="KW-0677">Repeat</keyword>
<dbReference type="PROSITE" id="PS50293">
    <property type="entry name" value="TPR_REGION"/>
    <property type="match status" value="2"/>
</dbReference>
<reference evidence="6 7" key="1">
    <citation type="submission" date="2019-06" db="EMBL/GenBank/DDBJ databases">
        <title>Whole genome sequence for Rhodospirillaceae sp. R148.</title>
        <authorList>
            <person name="Wang G."/>
        </authorList>
    </citation>
    <scope>NUCLEOTIDE SEQUENCE [LARGE SCALE GENOMIC DNA]</scope>
    <source>
        <strain evidence="6 7">R148</strain>
    </source>
</reference>
<dbReference type="PANTHER" id="PTHR44858">
    <property type="entry name" value="TETRATRICOPEPTIDE REPEAT PROTEIN 6"/>
    <property type="match status" value="1"/>
</dbReference>
<dbReference type="Gene3D" id="1.10.101.10">
    <property type="entry name" value="PGBD-like superfamily/PGBD"/>
    <property type="match status" value="1"/>
</dbReference>
<evidence type="ECO:0000313" key="7">
    <source>
        <dbReference type="Proteomes" id="UP000315252"/>
    </source>
</evidence>
<dbReference type="SMART" id="SM00028">
    <property type="entry name" value="TPR"/>
    <property type="match status" value="5"/>
</dbReference>
<gene>
    <name evidence="6" type="ORF">FKG95_03295</name>
</gene>
<dbReference type="SUPFAM" id="SSF47090">
    <property type="entry name" value="PGBD-like"/>
    <property type="match status" value="1"/>
</dbReference>
<dbReference type="Pfam" id="PF13432">
    <property type="entry name" value="TPR_16"/>
    <property type="match status" value="1"/>
</dbReference>
<dbReference type="Pfam" id="PF01471">
    <property type="entry name" value="PG_binding_1"/>
    <property type="match status" value="1"/>
</dbReference>
<feature type="repeat" description="TPR" evidence="3">
    <location>
        <begin position="157"/>
        <end position="190"/>
    </location>
</feature>
<dbReference type="InterPro" id="IPR002477">
    <property type="entry name" value="Peptidoglycan-bd-like"/>
</dbReference>
<evidence type="ECO:0000313" key="6">
    <source>
        <dbReference type="EMBL" id="TQV83630.1"/>
    </source>
</evidence>
<proteinExistence type="predicted"/>
<dbReference type="InterPro" id="IPR019734">
    <property type="entry name" value="TPR_rpt"/>
</dbReference>
<dbReference type="SUPFAM" id="SSF48452">
    <property type="entry name" value="TPR-like"/>
    <property type="match status" value="1"/>
</dbReference>
<accession>A0A545U2C3</accession>
<feature type="repeat" description="TPR" evidence="3">
    <location>
        <begin position="123"/>
        <end position="156"/>
    </location>
</feature>
<dbReference type="Proteomes" id="UP000315252">
    <property type="component" value="Unassembled WGS sequence"/>
</dbReference>
<evidence type="ECO:0000256" key="2">
    <source>
        <dbReference type="ARBA" id="ARBA00022803"/>
    </source>
</evidence>
<evidence type="ECO:0000259" key="5">
    <source>
        <dbReference type="Pfam" id="PF01471"/>
    </source>
</evidence>
<keyword evidence="4" id="KW-0732">Signal</keyword>
<name>A0A545U2C3_9PROT</name>
<dbReference type="Pfam" id="PF00515">
    <property type="entry name" value="TPR_1"/>
    <property type="match status" value="1"/>
</dbReference>
<comment type="caution">
    <text evidence="6">The sequence shown here is derived from an EMBL/GenBank/DDBJ whole genome shotgun (WGS) entry which is preliminary data.</text>
</comment>
<evidence type="ECO:0000256" key="3">
    <source>
        <dbReference type="PROSITE-ProRule" id="PRU00339"/>
    </source>
</evidence>
<dbReference type="InterPro" id="IPR011990">
    <property type="entry name" value="TPR-like_helical_dom_sf"/>
</dbReference>
<dbReference type="InterPro" id="IPR050498">
    <property type="entry name" value="Ycf3"/>
</dbReference>
<evidence type="ECO:0000256" key="4">
    <source>
        <dbReference type="SAM" id="SignalP"/>
    </source>
</evidence>
<organism evidence="6 7">
    <name type="scientific">Denitrobaculum tricleocarpae</name>
    <dbReference type="NCBI Taxonomy" id="2591009"/>
    <lineage>
        <taxon>Bacteria</taxon>
        <taxon>Pseudomonadati</taxon>
        <taxon>Pseudomonadota</taxon>
        <taxon>Alphaproteobacteria</taxon>
        <taxon>Rhodospirillales</taxon>
        <taxon>Rhodospirillaceae</taxon>
        <taxon>Denitrobaculum</taxon>
    </lineage>
</organism>
<protein>
    <submittedName>
        <fullName evidence="6">Tetratricopeptide repeat protein</fullName>
    </submittedName>
</protein>
<feature type="chain" id="PRO_5021805839" evidence="4">
    <location>
        <begin position="25"/>
        <end position="331"/>
    </location>
</feature>
<dbReference type="InterPro" id="IPR036366">
    <property type="entry name" value="PGBDSf"/>
</dbReference>